<keyword evidence="1" id="KW-0812">Transmembrane</keyword>
<evidence type="ECO:0000256" key="1">
    <source>
        <dbReference type="SAM" id="Phobius"/>
    </source>
</evidence>
<feature type="transmembrane region" description="Helical" evidence="1">
    <location>
        <begin position="447"/>
        <end position="476"/>
    </location>
</feature>
<reference evidence="2 3" key="1">
    <citation type="journal article" date="2019" name="Nat. Plants">
        <title>Stout camphor tree genome fills gaps in understanding of flowering plant genome evolution.</title>
        <authorList>
            <person name="Chaw S.M."/>
            <person name="Liu Y.C."/>
            <person name="Wu Y.W."/>
            <person name="Wang H.Y."/>
            <person name="Lin C.I."/>
            <person name="Wu C.S."/>
            <person name="Ke H.M."/>
            <person name="Chang L.Y."/>
            <person name="Hsu C.Y."/>
            <person name="Yang H.T."/>
            <person name="Sudianto E."/>
            <person name="Hsu M.H."/>
            <person name="Wu K.P."/>
            <person name="Wang L.N."/>
            <person name="Leebens-Mack J.H."/>
            <person name="Tsai I.J."/>
        </authorList>
    </citation>
    <scope>NUCLEOTIDE SEQUENCE [LARGE SCALE GENOMIC DNA]</scope>
    <source>
        <strain evidence="3">cv. Chaw 1501</strain>
        <tissue evidence="2">Young leaves</tissue>
    </source>
</reference>
<dbReference type="AlphaFoldDB" id="A0A3S3MJ22"/>
<evidence type="ECO:0000313" key="3">
    <source>
        <dbReference type="Proteomes" id="UP000283530"/>
    </source>
</evidence>
<dbReference type="InterPro" id="IPR004158">
    <property type="entry name" value="DUF247_pln"/>
</dbReference>
<gene>
    <name evidence="2" type="ORF">CKAN_00301800</name>
</gene>
<keyword evidence="3" id="KW-1185">Reference proteome</keyword>
<dbReference type="Pfam" id="PF03140">
    <property type="entry name" value="DUF247"/>
    <property type="match status" value="1"/>
</dbReference>
<organism evidence="2 3">
    <name type="scientific">Cinnamomum micranthum f. kanehirae</name>
    <dbReference type="NCBI Taxonomy" id="337451"/>
    <lineage>
        <taxon>Eukaryota</taxon>
        <taxon>Viridiplantae</taxon>
        <taxon>Streptophyta</taxon>
        <taxon>Embryophyta</taxon>
        <taxon>Tracheophyta</taxon>
        <taxon>Spermatophyta</taxon>
        <taxon>Magnoliopsida</taxon>
        <taxon>Magnoliidae</taxon>
        <taxon>Laurales</taxon>
        <taxon>Lauraceae</taxon>
        <taxon>Cinnamomum</taxon>
    </lineage>
</organism>
<comment type="caution">
    <text evidence="2">The sequence shown here is derived from an EMBL/GenBank/DDBJ whole genome shotgun (WGS) entry which is preliminary data.</text>
</comment>
<dbReference type="STRING" id="337451.A0A3S3MJ22"/>
<name>A0A3S3MJ22_9MAGN</name>
<dbReference type="EMBL" id="QPKB01000001">
    <property type="protein sequence ID" value="RWR74678.1"/>
    <property type="molecule type" value="Genomic_DNA"/>
</dbReference>
<sequence>MADGDGASDDRIIPLSEEPKNGEWLIKIMKGKNPQSRPKPRIQRVDITLREIKSNETCFDPLVVSFGPYHHGKPRLMPMENHKEVAARWFVSLANNNLSADAITESNARATYDQFVVEATKESSPRDCYADKFEFKDFMRMMFLDGCFILHFMHLVVKCSDELSKSSHLNQPLILRDMFLLENQVPYSILKALMSLMPDKSMESNVENFIDMVFLLQHETPQSRSECLTNAISFLTEMFSSLTKKKESTVGGSNSADRGKDNMPFHLLDFLQSKLIGNSANSSSSGSGYWSYYFRSIIELKAAGIKIGRSNSKYLKDIQFRSGIFNGHLQLPQFMVDDATKTRLLNLIAYEMCPDGLSDRAVTSYICFLDSLIDHAEDVKELRSKNILLNRLGSDEEVANLFNELANNLTPNCNTYSDVMKNIQKHSGSHVKVWIAEFMHTHFTSPWTVLALMAAIFVIALTVVQTVYSVVVVMYLPLYSIRTCQEC</sequence>
<keyword evidence="1" id="KW-1133">Transmembrane helix</keyword>
<keyword evidence="1" id="KW-0472">Membrane</keyword>
<evidence type="ECO:0000313" key="2">
    <source>
        <dbReference type="EMBL" id="RWR74678.1"/>
    </source>
</evidence>
<dbReference type="PANTHER" id="PTHR31170:SF25">
    <property type="entry name" value="BNAA09G04570D PROTEIN"/>
    <property type="match status" value="1"/>
</dbReference>
<dbReference type="OrthoDB" id="1849062at2759"/>
<protein>
    <submittedName>
        <fullName evidence="2">Upf0481 protein</fullName>
    </submittedName>
</protein>
<dbReference type="Proteomes" id="UP000283530">
    <property type="component" value="Unassembled WGS sequence"/>
</dbReference>
<accession>A0A3S3MJ22</accession>
<dbReference type="PANTHER" id="PTHR31170">
    <property type="entry name" value="BNAC04G53230D PROTEIN"/>
    <property type="match status" value="1"/>
</dbReference>
<proteinExistence type="predicted"/>